<evidence type="ECO:0000256" key="3">
    <source>
        <dbReference type="SAM" id="MobiDB-lite"/>
    </source>
</evidence>
<protein>
    <submittedName>
        <fullName evidence="5">INO80 complex subunit D-B</fullName>
    </submittedName>
</protein>
<evidence type="ECO:0000256" key="1">
    <source>
        <dbReference type="ARBA" id="ARBA00004123"/>
    </source>
</evidence>
<dbReference type="Pfam" id="PF13891">
    <property type="entry name" value="zf-C3HC3H_KANSL2"/>
    <property type="match status" value="1"/>
</dbReference>
<evidence type="ECO:0000313" key="5">
    <source>
        <dbReference type="EMBL" id="MBY22686.1"/>
    </source>
</evidence>
<evidence type="ECO:0000256" key="2">
    <source>
        <dbReference type="ARBA" id="ARBA00023242"/>
    </source>
</evidence>
<feature type="region of interest" description="Disordered" evidence="3">
    <location>
        <begin position="131"/>
        <end position="168"/>
    </location>
</feature>
<reference evidence="5" key="1">
    <citation type="submission" date="2018-04" db="EMBL/GenBank/DDBJ databases">
        <title>Transcriptome of Schizaphis graminum biotype I.</title>
        <authorList>
            <person name="Scully E.D."/>
            <person name="Geib S.M."/>
            <person name="Palmer N.A."/>
            <person name="Koch K."/>
            <person name="Bradshaw J."/>
            <person name="Heng-Moss T."/>
            <person name="Sarath G."/>
        </authorList>
    </citation>
    <scope>NUCLEOTIDE SEQUENCE</scope>
</reference>
<feature type="region of interest" description="Disordered" evidence="3">
    <location>
        <begin position="411"/>
        <end position="452"/>
    </location>
</feature>
<dbReference type="EMBL" id="GGMR01010067">
    <property type="protein sequence ID" value="MBY22686.1"/>
    <property type="molecule type" value="Transcribed_RNA"/>
</dbReference>
<keyword evidence="2" id="KW-0539">Nucleus</keyword>
<accession>A0A2S2P188</accession>
<feature type="domain" description="KANL2-like probable zinc-finger" evidence="4">
    <location>
        <begin position="339"/>
        <end position="396"/>
    </location>
</feature>
<name>A0A2S2P188_SCHGA</name>
<dbReference type="AlphaFoldDB" id="A0A2S2P188"/>
<evidence type="ECO:0000259" key="4">
    <source>
        <dbReference type="Pfam" id="PF13891"/>
    </source>
</evidence>
<dbReference type="PANTHER" id="PTHR16198">
    <property type="match status" value="1"/>
</dbReference>
<sequence>MQNVFSRDMFSMGTFDGGVKCNGHVQLSGRTSKKDRKGCKKEKIETVLKNRFITPSKVRPPVLKLPKINVKTKNQVIKPVEIVKNNSTAVDPVVNKPNIKDDVLKFKEILCNTTSPTPPPVDVSEQVKDRLSTVLESPPKKTKAKKRSKSKAEKSVSGGNKKPDKIDPLIVNDKDQLSCNIITIPPKRKYAKLSNWQKDCGTRHETLQRILKEFEKEAKLRENLYPLDFVSSDSEDTDDPLNLELEDAPYQRFWLPSDQIEPLDRDAKVNNLRSVLRRRFHQISNLPDNSPSPDLVLALTNAVRNDPICINQIVCQESDFKPKFKSIDGVSMVQQKCCLERCHYPAIPCTRHCFRHILRNVDQLLFEHCSARTNQGPCTNAVFNIRGYVQPLCFDHLYSKETIIQTEEVPVVKSKPRKRPKNTPFNKLSKRNKKKKQVPKFPLEPPPYTETIEPTTIEPITCTNDLPQNISCDVTSLYSSVANPDIYLHPVGSNIITHEVEVGDEVLAGLDAADLASHASRLLDDHDDITSVFSQIPVDAFNDLFTVDKNGQYVPSREETEELERALEAVDMDVRSLERLSQSHMANILDPASLLADLPIPPFSSS</sequence>
<proteinExistence type="predicted"/>
<comment type="subcellular location">
    <subcellularLocation>
        <location evidence="1">Nucleus</location>
    </subcellularLocation>
</comment>
<organism evidence="5">
    <name type="scientific">Schizaphis graminum</name>
    <name type="common">Green bug aphid</name>
    <dbReference type="NCBI Taxonomy" id="13262"/>
    <lineage>
        <taxon>Eukaryota</taxon>
        <taxon>Metazoa</taxon>
        <taxon>Ecdysozoa</taxon>
        <taxon>Arthropoda</taxon>
        <taxon>Hexapoda</taxon>
        <taxon>Insecta</taxon>
        <taxon>Pterygota</taxon>
        <taxon>Neoptera</taxon>
        <taxon>Paraneoptera</taxon>
        <taxon>Hemiptera</taxon>
        <taxon>Sternorrhyncha</taxon>
        <taxon>Aphidomorpha</taxon>
        <taxon>Aphidoidea</taxon>
        <taxon>Aphididae</taxon>
        <taxon>Aphidini</taxon>
        <taxon>Schizaphis</taxon>
    </lineage>
</organism>
<dbReference type="InterPro" id="IPR025927">
    <property type="entry name" value="Znf_KANL2-like"/>
</dbReference>
<feature type="compositionally biased region" description="Basic residues" evidence="3">
    <location>
        <begin position="428"/>
        <end position="438"/>
    </location>
</feature>
<feature type="compositionally biased region" description="Basic residues" evidence="3">
    <location>
        <begin position="140"/>
        <end position="149"/>
    </location>
</feature>
<dbReference type="GO" id="GO:0005634">
    <property type="term" value="C:nucleus"/>
    <property type="evidence" value="ECO:0007669"/>
    <property type="project" value="UniProtKB-SubCell"/>
</dbReference>
<dbReference type="PANTHER" id="PTHR16198:SF2">
    <property type="entry name" value="INO80 COMPLEX SUBUNIT D"/>
    <property type="match status" value="1"/>
</dbReference>
<gene>
    <name evidence="5" type="primary">ino80db_1</name>
    <name evidence="5" type="ORF">g.120975</name>
</gene>